<evidence type="ECO:0000256" key="1">
    <source>
        <dbReference type="ARBA" id="ARBA00004651"/>
    </source>
</evidence>
<reference evidence="14" key="1">
    <citation type="submission" date="2025-08" db="UniProtKB">
        <authorList>
            <consortium name="RefSeq"/>
        </authorList>
    </citation>
    <scope>IDENTIFICATION</scope>
</reference>
<feature type="domain" description="Band 3 cytoplasmic" evidence="12">
    <location>
        <begin position="147"/>
        <end position="496"/>
    </location>
</feature>
<evidence type="ECO:0000256" key="8">
    <source>
        <dbReference type="ARBA" id="ARBA00023136"/>
    </source>
</evidence>
<evidence type="ECO:0000259" key="11">
    <source>
        <dbReference type="Pfam" id="PF00955"/>
    </source>
</evidence>
<evidence type="ECO:0000256" key="4">
    <source>
        <dbReference type="ARBA" id="ARBA00022475"/>
    </source>
</evidence>
<dbReference type="GO" id="GO:0005452">
    <property type="term" value="F:solute:inorganic anion antiporter activity"/>
    <property type="evidence" value="ECO:0007669"/>
    <property type="project" value="InterPro"/>
</dbReference>
<dbReference type="Pfam" id="PF07565">
    <property type="entry name" value="Band_3_cyto"/>
    <property type="match status" value="1"/>
</dbReference>
<feature type="transmembrane region" description="Helical" evidence="9">
    <location>
        <begin position="809"/>
        <end position="829"/>
    </location>
</feature>
<dbReference type="FunFam" id="1.10.287.570:FF:000001">
    <property type="entry name" value="Anion exchange protein"/>
    <property type="match status" value="1"/>
</dbReference>
<feature type="region of interest" description="Disordered" evidence="10">
    <location>
        <begin position="505"/>
        <end position="536"/>
    </location>
</feature>
<keyword evidence="7 9" id="KW-0406">Ion transport</keyword>
<feature type="region of interest" description="Disordered" evidence="10">
    <location>
        <begin position="1094"/>
        <end position="1117"/>
    </location>
</feature>
<feature type="region of interest" description="Disordered" evidence="10">
    <location>
        <begin position="1"/>
        <end position="40"/>
    </location>
</feature>
<dbReference type="PRINTS" id="PR01231">
    <property type="entry name" value="HCO3TRNSPORT"/>
</dbReference>
<keyword evidence="13" id="KW-1185">Reference proteome</keyword>
<organism evidence="13 14">
    <name type="scientific">Bombus terrestris</name>
    <name type="common">Buff-tailed bumblebee</name>
    <name type="synonym">Apis terrestris</name>
    <dbReference type="NCBI Taxonomy" id="30195"/>
    <lineage>
        <taxon>Eukaryota</taxon>
        <taxon>Metazoa</taxon>
        <taxon>Ecdysozoa</taxon>
        <taxon>Arthropoda</taxon>
        <taxon>Hexapoda</taxon>
        <taxon>Insecta</taxon>
        <taxon>Pterygota</taxon>
        <taxon>Neoptera</taxon>
        <taxon>Endopterygota</taxon>
        <taxon>Hymenoptera</taxon>
        <taxon>Apocrita</taxon>
        <taxon>Aculeata</taxon>
        <taxon>Apoidea</taxon>
        <taxon>Anthophila</taxon>
        <taxon>Apidae</taxon>
        <taxon>Bombus</taxon>
        <taxon>Bombus</taxon>
    </lineage>
</organism>
<name>A0A9C6W2Y8_BOMTE</name>
<evidence type="ECO:0000256" key="2">
    <source>
        <dbReference type="ARBA" id="ARBA00010993"/>
    </source>
</evidence>
<dbReference type="GO" id="GO:0005886">
    <property type="term" value="C:plasma membrane"/>
    <property type="evidence" value="ECO:0007669"/>
    <property type="project" value="UniProtKB-SubCell"/>
</dbReference>
<feature type="transmembrane region" description="Helical" evidence="9">
    <location>
        <begin position="901"/>
        <end position="925"/>
    </location>
</feature>
<evidence type="ECO:0000256" key="7">
    <source>
        <dbReference type="ARBA" id="ARBA00023065"/>
    </source>
</evidence>
<evidence type="ECO:0000256" key="10">
    <source>
        <dbReference type="SAM" id="MobiDB-lite"/>
    </source>
</evidence>
<comment type="caution">
    <text evidence="9">Lacks conserved residue(s) required for the propagation of feature annotation.</text>
</comment>
<dbReference type="InterPro" id="IPR016152">
    <property type="entry name" value="PTrfase/Anion_transptr"/>
</dbReference>
<proteinExistence type="inferred from homology"/>
<evidence type="ECO:0000256" key="5">
    <source>
        <dbReference type="ARBA" id="ARBA00022692"/>
    </source>
</evidence>
<dbReference type="Gene3D" id="1.10.287.570">
    <property type="entry name" value="Helical hairpin bin"/>
    <property type="match status" value="1"/>
</dbReference>
<feature type="transmembrane region" description="Helical" evidence="9">
    <location>
        <begin position="568"/>
        <end position="590"/>
    </location>
</feature>
<evidence type="ECO:0000256" key="3">
    <source>
        <dbReference type="ARBA" id="ARBA00022448"/>
    </source>
</evidence>
<feature type="transmembrane region" description="Helical" evidence="9">
    <location>
        <begin position="658"/>
        <end position="680"/>
    </location>
</feature>
<keyword evidence="3 9" id="KW-0813">Transport</keyword>
<dbReference type="GO" id="GO:0008510">
    <property type="term" value="F:sodium:bicarbonate symporter activity"/>
    <property type="evidence" value="ECO:0007669"/>
    <property type="project" value="TreeGrafter"/>
</dbReference>
<feature type="compositionally biased region" description="Basic and acidic residues" evidence="10">
    <location>
        <begin position="510"/>
        <end position="522"/>
    </location>
</feature>
<dbReference type="RefSeq" id="XP_048261678.1">
    <property type="nucleotide sequence ID" value="XM_048405721.1"/>
</dbReference>
<evidence type="ECO:0000313" key="13">
    <source>
        <dbReference type="Proteomes" id="UP000835206"/>
    </source>
</evidence>
<dbReference type="NCBIfam" id="TIGR00834">
    <property type="entry name" value="ae"/>
    <property type="match status" value="1"/>
</dbReference>
<feature type="compositionally biased region" description="Low complexity" evidence="10">
    <location>
        <begin position="355"/>
        <end position="368"/>
    </location>
</feature>
<accession>A0A9C6W2Y8</accession>
<keyword evidence="6 9" id="KW-1133">Transmembrane helix</keyword>
<dbReference type="PANTHER" id="PTHR11453">
    <property type="entry name" value="ANION EXCHANGE PROTEIN"/>
    <property type="match status" value="1"/>
</dbReference>
<gene>
    <name evidence="14" type="primary">LOC100647489</name>
</gene>
<keyword evidence="8 9" id="KW-0472">Membrane</keyword>
<dbReference type="CTD" id="34005"/>
<dbReference type="Gene3D" id="3.40.930.10">
    <property type="entry name" value="Mannitol-specific EII, Chain A"/>
    <property type="match status" value="1"/>
</dbReference>
<feature type="compositionally biased region" description="Basic residues" evidence="10">
    <location>
        <begin position="71"/>
        <end position="83"/>
    </location>
</feature>
<dbReference type="InterPro" id="IPR013769">
    <property type="entry name" value="Band3_cytoplasmic_dom"/>
</dbReference>
<dbReference type="AlphaFoldDB" id="A0A9C6W2Y8"/>
<feature type="transmembrane region" description="Helical" evidence="9">
    <location>
        <begin position="961"/>
        <end position="980"/>
    </location>
</feature>
<evidence type="ECO:0000259" key="12">
    <source>
        <dbReference type="Pfam" id="PF07565"/>
    </source>
</evidence>
<feature type="compositionally biased region" description="Gly residues" evidence="10">
    <location>
        <begin position="17"/>
        <end position="30"/>
    </location>
</feature>
<feature type="transmembrane region" description="Helical" evidence="9">
    <location>
        <begin position="602"/>
        <end position="621"/>
    </location>
</feature>
<dbReference type="GeneID" id="100647489"/>
<dbReference type="InterPro" id="IPR003020">
    <property type="entry name" value="HCO3_transpt_euk"/>
</dbReference>
<comment type="similarity">
    <text evidence="2 9">Belongs to the anion exchanger (TC 2.A.31) family.</text>
</comment>
<dbReference type="Proteomes" id="UP000835206">
    <property type="component" value="Chromosome 1"/>
</dbReference>
<keyword evidence="5 9" id="KW-0812">Transmembrane</keyword>
<protein>
    <recommendedName>
        <fullName evidence="9">Anion exchange protein</fullName>
    </recommendedName>
</protein>
<feature type="transmembrane region" description="Helical" evidence="9">
    <location>
        <begin position="987"/>
        <end position="1013"/>
    </location>
</feature>
<dbReference type="Pfam" id="PF00955">
    <property type="entry name" value="HCO3_cotransp"/>
    <property type="match status" value="1"/>
</dbReference>
<feature type="transmembrane region" description="Helical" evidence="9">
    <location>
        <begin position="861"/>
        <end position="880"/>
    </location>
</feature>
<feature type="region of interest" description="Disordered" evidence="10">
    <location>
        <begin position="68"/>
        <end position="98"/>
    </location>
</feature>
<dbReference type="GO" id="GO:0051453">
    <property type="term" value="P:regulation of intracellular pH"/>
    <property type="evidence" value="ECO:0007669"/>
    <property type="project" value="TreeGrafter"/>
</dbReference>
<dbReference type="GO" id="GO:0008509">
    <property type="term" value="F:monoatomic anion transmembrane transporter activity"/>
    <property type="evidence" value="ECO:0007669"/>
    <property type="project" value="InterPro"/>
</dbReference>
<evidence type="ECO:0000256" key="9">
    <source>
        <dbReference type="RuleBase" id="RU362035"/>
    </source>
</evidence>
<evidence type="ECO:0000256" key="6">
    <source>
        <dbReference type="ARBA" id="ARBA00022989"/>
    </source>
</evidence>
<feature type="transmembrane region" description="Helical" evidence="9">
    <location>
        <begin position="771"/>
        <end position="789"/>
    </location>
</feature>
<dbReference type="SUPFAM" id="SSF55804">
    <property type="entry name" value="Phoshotransferase/anion transport protein"/>
    <property type="match status" value="1"/>
</dbReference>
<feature type="domain" description="Bicarbonate transporter-like transmembrane" evidence="11">
    <location>
        <begin position="544"/>
        <end position="1091"/>
    </location>
</feature>
<feature type="region of interest" description="Disordered" evidence="10">
    <location>
        <begin position="344"/>
        <end position="379"/>
    </location>
</feature>
<sequence length="1231" mass="137491">MNSNAFEYDSRPWMQPGIGGGGGAAHVGGTGDDEAPKDPGVRITHQSYTEKDFEGHRAHTVYVGVHLPGERRHRRHHKHHHSQRQLGTSSTDKENVDNDRPRQLLMTRRSRLSNICDPDGEMILTPPAQRVQFILGEEVGDDAHESHPLFSEMEELVKDGDEMEWKETARWIKFEEDVEEGGNRWSKPHVATLSLHALFELRSLLLNGTVMLDMEAASLEQIADLVLDNMINKGSLPIEAREKVREALLVRHRHQHERRKDNNMSRLPIIRSLAEIGRNHSSSKNSDCTCGLHALLTSDLQERRDARDAYAPSVARSSSCPNSNTALLSKEAKDLKGPYLLVPGQEPGTNGMDRSPSSVSISRNHSSSALENGDANHKGNTHFMRKIPAGAEASNILVGEVDFLDKTLSAFIRLSQAGIMGDLTEVPVPTRFIFVLLGPTGGITGFHEIGRAMATLMSDEVFHDVAYKAKNRNHLLAGIDEFLDAVTVLPPGEWDPAIRIEPPAAIPSQDVRKRPKEEKPKEDLDDEADEQKLREESGLSRTGRLFGGLVNDIKRKVPFYFSDFKDALALQCVASFIFLYFACLSPIITFGGLLSEATGKNMAAMESLVSGFVCGIGYGFFSGQPLTILGSTGPVLVFETIVYEFCKKSDWNYMSFRFWIGSWITLILVILVAIDASAFVCYITRFTEENFATLIAFIFIYKAIENVLSIGKKYPINTHANEPFNYECWCKPPNGSLPSSYDNINWTALDQKACQSYNGTLVGDGCNLPHYIPDVFLMSIILFMGTFLLSVELKDFKNALFFPSKVRQVVSDFAVIIAIFSMSTLDHFVNIPTPKLEVPEEFKPTLAGRGWMIWPFQSNPWWSAIVACLPALLGTILIFMDQQITAVIVNRKENKLKKGCGYHLDLFVLAILIEICSVMGLPWFVAATVLSINHVNSLKLESECAAPGEKPQFLGVREQRVTHILIFLMIGCSVLLTPMLRHIPMPVLFGVFLYMGVASLKGLQFFDRILIMLMPVKYQPDYMFLRQVPLKRVHLFTTIQLTCLACLWIIKSFSSTSILFPLMLVVMIGIRKSLDLLFTQRELKILDDVMPEPSRKHAEDLRQLESGEEQNESMGYGPSGNIQISLANGNIIKIPMASINISEEVNKTGIWQQVNEGNEKTKQVKLINAGKQKKHSKKENLLMADETTRLTTMTEEDEDDSGISIKVDLIRSKESISPLTINGTTSAETSV</sequence>
<feature type="compositionally biased region" description="Basic and acidic residues" evidence="10">
    <location>
        <begin position="1094"/>
        <end position="1105"/>
    </location>
</feature>
<dbReference type="PANTHER" id="PTHR11453:SF36">
    <property type="entry name" value="ANION EXCHANGE PROTEIN"/>
    <property type="match status" value="1"/>
</dbReference>
<evidence type="ECO:0000313" key="14">
    <source>
        <dbReference type="RefSeq" id="XP_048261678.1"/>
    </source>
</evidence>
<keyword evidence="4" id="KW-1003">Cell membrane</keyword>
<comment type="subcellular location">
    <subcellularLocation>
        <location evidence="1">Cell membrane</location>
        <topology evidence="1">Multi-pass membrane protein</topology>
    </subcellularLocation>
    <subcellularLocation>
        <location evidence="9">Membrane</location>
        <topology evidence="9">Multi-pass membrane protein</topology>
    </subcellularLocation>
</comment>
<dbReference type="InterPro" id="IPR011531">
    <property type="entry name" value="HCO3_transpt-like_TM_dom"/>
</dbReference>